<feature type="domain" description="F-box" evidence="2">
    <location>
        <begin position="1"/>
        <end position="48"/>
    </location>
</feature>
<evidence type="ECO:0000256" key="1">
    <source>
        <dbReference type="SAM" id="MobiDB-lite"/>
    </source>
</evidence>
<evidence type="ECO:0000259" key="2">
    <source>
        <dbReference type="PROSITE" id="PS50181"/>
    </source>
</evidence>
<evidence type="ECO:0000313" key="4">
    <source>
        <dbReference type="Proteomes" id="UP000278143"/>
    </source>
</evidence>
<dbReference type="CDD" id="cd09917">
    <property type="entry name" value="F-box_SF"/>
    <property type="match status" value="1"/>
</dbReference>
<dbReference type="OrthoDB" id="10450475at2759"/>
<dbReference type="AlphaFoldDB" id="A0A4P9YRG5"/>
<protein>
    <recommendedName>
        <fullName evidence="2">F-box domain-containing protein</fullName>
    </recommendedName>
</protein>
<feature type="region of interest" description="Disordered" evidence="1">
    <location>
        <begin position="237"/>
        <end position="302"/>
    </location>
</feature>
<dbReference type="EMBL" id="KZ992321">
    <property type="protein sequence ID" value="RKP22275.1"/>
    <property type="molecule type" value="Genomic_DNA"/>
</dbReference>
<dbReference type="InterPro" id="IPR001810">
    <property type="entry name" value="F-box_dom"/>
</dbReference>
<dbReference type="PROSITE" id="PS50181">
    <property type="entry name" value="FBOX"/>
    <property type="match status" value="1"/>
</dbReference>
<name>A0A4P9YRG5_9FUNG</name>
<gene>
    <name evidence="3" type="ORF">SYNPS1DRAFT_32147</name>
</gene>
<evidence type="ECO:0000313" key="3">
    <source>
        <dbReference type="EMBL" id="RKP22275.1"/>
    </source>
</evidence>
<sequence length="302" mass="33764">MTVLEDLPNELLLRLAGHLSVQACFRLARCSLRFRRVLFGYRALGRRLYGEAFPATQSENELLGWLLATDHDADEKEEDAVFSSSCMIDIDAVADEKKEEEEEEEEENARDRVHWWRLLQRRGQLEWRWRTLSPTRLPLPTPPGLSGNEDISVLCARPWGMLLAVNEEHSRLFWMPKSAMTSAAVPSTSTWKEDQIMASKSAYAYFYDSIHHHNGGNEHDADDADAADADDDERHAAIVPDIDESDALARGKDDIDHGHSMHNDSEHGGGLPSIVESLSSCTDGHHSVDGNDSDGSSNSGNR</sequence>
<organism evidence="3 4">
    <name type="scientific">Syncephalis pseudoplumigaleata</name>
    <dbReference type="NCBI Taxonomy" id="1712513"/>
    <lineage>
        <taxon>Eukaryota</taxon>
        <taxon>Fungi</taxon>
        <taxon>Fungi incertae sedis</taxon>
        <taxon>Zoopagomycota</taxon>
        <taxon>Zoopagomycotina</taxon>
        <taxon>Zoopagomycetes</taxon>
        <taxon>Zoopagales</taxon>
        <taxon>Piptocephalidaceae</taxon>
        <taxon>Syncephalis</taxon>
    </lineage>
</organism>
<proteinExistence type="predicted"/>
<feature type="compositionally biased region" description="Basic and acidic residues" evidence="1">
    <location>
        <begin position="247"/>
        <end position="267"/>
    </location>
</feature>
<reference evidence="4" key="1">
    <citation type="journal article" date="2018" name="Nat. Microbiol.">
        <title>Leveraging single-cell genomics to expand the fungal tree of life.</title>
        <authorList>
            <person name="Ahrendt S.R."/>
            <person name="Quandt C.A."/>
            <person name="Ciobanu D."/>
            <person name="Clum A."/>
            <person name="Salamov A."/>
            <person name="Andreopoulos B."/>
            <person name="Cheng J.F."/>
            <person name="Woyke T."/>
            <person name="Pelin A."/>
            <person name="Henrissat B."/>
            <person name="Reynolds N.K."/>
            <person name="Benny G.L."/>
            <person name="Smith M.E."/>
            <person name="James T.Y."/>
            <person name="Grigoriev I.V."/>
        </authorList>
    </citation>
    <scope>NUCLEOTIDE SEQUENCE [LARGE SCALE GENOMIC DNA]</scope>
    <source>
        <strain evidence="4">Benny S71-1</strain>
    </source>
</reference>
<accession>A0A4P9YRG5</accession>
<keyword evidence="4" id="KW-1185">Reference proteome</keyword>
<feature type="compositionally biased region" description="Low complexity" evidence="1">
    <location>
        <begin position="293"/>
        <end position="302"/>
    </location>
</feature>
<dbReference type="Proteomes" id="UP000278143">
    <property type="component" value="Unassembled WGS sequence"/>
</dbReference>